<name>G8YPZ9_PICSO</name>
<dbReference type="EMBL" id="FO082056">
    <property type="protein sequence ID" value="CCE78734.1"/>
    <property type="molecule type" value="Genomic_DNA"/>
</dbReference>
<dbReference type="GO" id="GO:0043291">
    <property type="term" value="C:RAVE complex"/>
    <property type="evidence" value="ECO:0007669"/>
    <property type="project" value="TreeGrafter"/>
</dbReference>
<dbReference type="OrthoDB" id="66510at2759"/>
<sequence length="348" mass="39010">MEDFVRHIQSEDGDRELHWLFEFVIKPQLKELLDALNACSNLLIYNSSEKSSTERDIDTSVKLPFSSSKSEVLKGVLMRNGSYITGLSIAIKESQFNRVLHKLTLKSPLKLGQLEKAARSIDNAIGLIERSFSTLTEKCSSEHDELIKIFDTLLREVRLAKTNVQLPTDPSLVFPNNVADPDSFEPPLPDKISLDLYVNQSEVCLDLKYLHTVEETPWCLVDDQGKSYVDYVRDEMKRRNGTSGANSGSLPSLNLEEIEKRFSKFIPPQNTNIVSKTLSHISLKPKQTPLDFITKCVTYNGKVVVVKKKIDVSSPDPVLVSVSTKLTTIESLISNIVENAQKVIVSVS</sequence>
<dbReference type="Pfam" id="PF10259">
    <property type="entry name" value="Rogdi_lz"/>
    <property type="match status" value="1"/>
</dbReference>
<dbReference type="PANTHER" id="PTHR13618">
    <property type="entry name" value="LEUCINE ZIPPER CONTAINING TRANSCRIPTION FACTOR LZF1"/>
    <property type="match status" value="1"/>
</dbReference>
<dbReference type="OMA" id="EERELHW"/>
<dbReference type="Proteomes" id="UP000005222">
    <property type="component" value="Chromosome D"/>
</dbReference>
<protein>
    <submittedName>
        <fullName evidence="1">Piso0_000763 protein</fullName>
    </submittedName>
</protein>
<dbReference type="InterPro" id="IPR028241">
    <property type="entry name" value="RAVE2/Rogdi"/>
</dbReference>
<dbReference type="AlphaFoldDB" id="G8YPZ9"/>
<keyword evidence="2" id="KW-1185">Reference proteome</keyword>
<dbReference type="InParanoid" id="G8YPZ9"/>
<evidence type="ECO:0000313" key="2">
    <source>
        <dbReference type="Proteomes" id="UP000005222"/>
    </source>
</evidence>
<dbReference type="FunCoup" id="G8YPZ9">
    <property type="interactions" value="115"/>
</dbReference>
<reference evidence="1 2" key="1">
    <citation type="journal article" date="2012" name="G3 (Bethesda)">
        <title>Pichia sorbitophila, an interspecies yeast hybrid reveals early steps of genome resolution following polyploidization.</title>
        <authorList>
            <person name="Leh Louis V."/>
            <person name="Despons L."/>
            <person name="Friedrich A."/>
            <person name="Martin T."/>
            <person name="Durrens P."/>
            <person name="Casaregola S."/>
            <person name="Neuveglise C."/>
            <person name="Fairhead C."/>
            <person name="Marck C."/>
            <person name="Cruz J.A."/>
            <person name="Straub M.L."/>
            <person name="Kugler V."/>
            <person name="Sacerdot C."/>
            <person name="Uzunov Z."/>
            <person name="Thierry A."/>
            <person name="Weiss S."/>
            <person name="Bleykasten C."/>
            <person name="De Montigny J."/>
            <person name="Jacques N."/>
            <person name="Jung P."/>
            <person name="Lemaire M."/>
            <person name="Mallet S."/>
            <person name="Morel G."/>
            <person name="Richard G.F."/>
            <person name="Sarkar A."/>
            <person name="Savel G."/>
            <person name="Schacherer J."/>
            <person name="Seret M.L."/>
            <person name="Talla E."/>
            <person name="Samson G."/>
            <person name="Jubin C."/>
            <person name="Poulain J."/>
            <person name="Vacherie B."/>
            <person name="Barbe V."/>
            <person name="Pelletier E."/>
            <person name="Sherman D.J."/>
            <person name="Westhof E."/>
            <person name="Weissenbach J."/>
            <person name="Baret P.V."/>
            <person name="Wincker P."/>
            <person name="Gaillardin C."/>
            <person name="Dujon B."/>
            <person name="Souciet J.L."/>
        </authorList>
    </citation>
    <scope>NUCLEOTIDE SEQUENCE [LARGE SCALE GENOMIC DNA]</scope>
    <source>
        <strain evidence="2">ATCC MYA-4447 / BCRC 22081 / CBS 7064 / NBRC 10061 / NRRL Y-12695</strain>
    </source>
</reference>
<accession>G8YPZ9</accession>
<evidence type="ECO:0000313" key="1">
    <source>
        <dbReference type="EMBL" id="CCE78734.1"/>
    </source>
</evidence>
<gene>
    <name evidence="1" type="primary">Piso0_000763</name>
    <name evidence="1" type="ORF">GNLVRS01_PISO0D03589g</name>
</gene>
<dbReference type="STRING" id="559304.G8YPZ9"/>
<dbReference type="PANTHER" id="PTHR13618:SF1">
    <property type="entry name" value="PROTEIN ROGDI HOMOLOG"/>
    <property type="match status" value="1"/>
</dbReference>
<dbReference type="eggNOG" id="ENOG502RBKJ">
    <property type="taxonomic scope" value="Eukaryota"/>
</dbReference>
<dbReference type="HOGENOM" id="CLU_045567_0_0_1"/>
<proteinExistence type="predicted"/>
<organism evidence="1 2">
    <name type="scientific">Pichia sorbitophila (strain ATCC MYA-4447 / BCRC 22081 / CBS 7064 / NBRC 10061 / NRRL Y-12695)</name>
    <name type="common">Hybrid yeast</name>
    <dbReference type="NCBI Taxonomy" id="559304"/>
    <lineage>
        <taxon>Eukaryota</taxon>
        <taxon>Fungi</taxon>
        <taxon>Dikarya</taxon>
        <taxon>Ascomycota</taxon>
        <taxon>Saccharomycotina</taxon>
        <taxon>Pichiomycetes</taxon>
        <taxon>Debaryomycetaceae</taxon>
        <taxon>Millerozyma</taxon>
    </lineage>
</organism>